<dbReference type="AlphaFoldDB" id="A0A4P7W5V3"/>
<dbReference type="Gene3D" id="2.160.20.10">
    <property type="entry name" value="Single-stranded right-handed beta-helix, Pectin lyase-like"/>
    <property type="match status" value="1"/>
</dbReference>
<accession>A0A4P7W5V3</accession>
<keyword evidence="3" id="KW-1185">Reference proteome</keyword>
<dbReference type="RefSeq" id="WP_136416598.1">
    <property type="nucleotide sequence ID" value="NZ_CP039396.1"/>
</dbReference>
<name>A0A4P7W5V3_9BACT</name>
<evidence type="ECO:0000313" key="2">
    <source>
        <dbReference type="EMBL" id="QCD43272.1"/>
    </source>
</evidence>
<dbReference type="Proteomes" id="UP000297149">
    <property type="component" value="Chromosome"/>
</dbReference>
<proteinExistence type="predicted"/>
<feature type="signal peptide" evidence="1">
    <location>
        <begin position="1"/>
        <end position="20"/>
    </location>
</feature>
<feature type="chain" id="PRO_5020950146" description="Pectinesterase catalytic domain-containing protein" evidence="1">
    <location>
        <begin position="21"/>
        <end position="830"/>
    </location>
</feature>
<evidence type="ECO:0000313" key="3">
    <source>
        <dbReference type="Proteomes" id="UP000297149"/>
    </source>
</evidence>
<dbReference type="InterPro" id="IPR012334">
    <property type="entry name" value="Pectin_lyas_fold"/>
</dbReference>
<dbReference type="EMBL" id="CP039396">
    <property type="protein sequence ID" value="QCD43272.1"/>
    <property type="molecule type" value="Genomic_DNA"/>
</dbReference>
<sequence length="830" mass="89824">MIKPLLLTASLLFSGAYASAENLTVSPDHSSVSLNGQNFTLSPSTLLLTAGKSKSPYAFNDALSAISAINRAEATNVTLFVEPSVYWLDNPDDPEIRRNPKNSGSIPYAAEIRCDTLSIIGLADNPEDVVFAVNRGQTQGALGNYTMLHFIGKSLHTENMTFGNYCNVDLIYPKDPSLNRPKRRDAIVQAQLGICDGTDRVFARNCRFISRLNLCPMVGGRRSLYKDCYFECTDDALTGSAVYLDCKFTFHSGKPFYTTASTGAVFLNCDIHTLVNGVQYLTKAPGMVTMIDTRFTAENPVKLQWTRDISPIRCYQSGITLNGNPVTIDADRPELSTDITESPLLEAYKIINEGKNIYNTPNLLGGNDGWDPLGMLTEVRKAETAQGKSLTSRPVALKINVTSRPLTAQGDTLHLTTSPICWGDYPAIGKYNGIRWSAPTTIKLSTSGLAATATSANMFPRKAESIITAVTSDGLTGATKVTVEPYLKDAPEFSAFPSVKVEKGVAKVSYKLSADGNDDSYIVWYRSTRPDGADSIPVRHGRGLSGATYTLSSADHGYFITAAVSPKLDDTRQGTRKSVRLECGAITKKISKASPKKERTLLTSFAEIPIIKTKGGKPGFWHFDSYKPADTQLHDWKADPDLSWYYGQATDASTGTGLVQATRGARLSYTPTITDCKAMSLSLVAEPCKGPGQGFGSATGQYMDVCIRFDPQTLSGYGLRIERTPNYDKAVTFTLVRYADGNVSPISIPVASNCFRNPCHISLELKNGILSANAYTEAPSVGNSNPDVKSAVSISAKTSIPTTNNSFAIQHTGSVGASATLIRDLKVTWE</sequence>
<gene>
    <name evidence="2" type="ORF">E7747_13915</name>
</gene>
<evidence type="ECO:0000256" key="1">
    <source>
        <dbReference type="SAM" id="SignalP"/>
    </source>
</evidence>
<organism evidence="2 3">
    <name type="scientific">Duncaniella dubosii</name>
    <dbReference type="NCBI Taxonomy" id="2518971"/>
    <lineage>
        <taxon>Bacteria</taxon>
        <taxon>Pseudomonadati</taxon>
        <taxon>Bacteroidota</taxon>
        <taxon>Bacteroidia</taxon>
        <taxon>Bacteroidales</taxon>
        <taxon>Muribaculaceae</taxon>
        <taxon>Duncaniella</taxon>
    </lineage>
</organism>
<evidence type="ECO:0008006" key="4">
    <source>
        <dbReference type="Google" id="ProtNLM"/>
    </source>
</evidence>
<dbReference type="KEGG" id="ddb:E7747_13915"/>
<keyword evidence="1" id="KW-0732">Signal</keyword>
<reference evidence="3" key="1">
    <citation type="submission" date="2019-02" db="EMBL/GenBank/DDBJ databases">
        <title>Isolation and identification of novel species under the genus Muribaculum.</title>
        <authorList>
            <person name="Miyake S."/>
            <person name="Ding Y."/>
            <person name="Low A."/>
            <person name="Soh M."/>
            <person name="Seedorf H."/>
        </authorList>
    </citation>
    <scope>NUCLEOTIDE SEQUENCE [LARGE SCALE GENOMIC DNA]</scope>
    <source>
        <strain evidence="3">H5</strain>
    </source>
</reference>
<protein>
    <recommendedName>
        <fullName evidence="4">Pectinesterase catalytic domain-containing protein</fullName>
    </recommendedName>
</protein>